<feature type="region of interest" description="Disordered" evidence="12">
    <location>
        <begin position="530"/>
        <end position="577"/>
    </location>
</feature>
<dbReference type="AlphaFoldDB" id="A0A5N5JDE5"/>
<dbReference type="GO" id="GO:0003676">
    <property type="term" value="F:nucleic acid binding"/>
    <property type="evidence" value="ECO:0007669"/>
    <property type="project" value="InterPro"/>
</dbReference>
<keyword evidence="9 13" id="KW-0472">Membrane</keyword>
<comment type="caution">
    <text evidence="17">The sequence shown here is derived from an EMBL/GenBank/DDBJ whole genome shotgun (WGS) entry which is preliminary data.</text>
</comment>
<protein>
    <recommendedName>
        <fullName evidence="19">Protein kinase domain-containing protein</fullName>
    </recommendedName>
</protein>
<keyword evidence="7" id="KW-0677">Repeat</keyword>
<dbReference type="InterPro" id="IPR032675">
    <property type="entry name" value="LRR_dom_sf"/>
</dbReference>
<dbReference type="GO" id="GO:0005524">
    <property type="term" value="F:ATP binding"/>
    <property type="evidence" value="ECO:0007669"/>
    <property type="project" value="InterPro"/>
</dbReference>
<dbReference type="EMBL" id="VDCV01000017">
    <property type="protein sequence ID" value="KAB5515754.1"/>
    <property type="molecule type" value="Genomic_DNA"/>
</dbReference>
<evidence type="ECO:0000256" key="12">
    <source>
        <dbReference type="SAM" id="MobiDB-lite"/>
    </source>
</evidence>
<reference evidence="18" key="1">
    <citation type="journal article" date="2019" name="Gigascience">
        <title>De novo genome assembly of the endangered Acer yangbiense, a plant species with extremely small populations endemic to Yunnan Province, China.</title>
        <authorList>
            <person name="Yang J."/>
            <person name="Wariss H.M."/>
            <person name="Tao L."/>
            <person name="Zhang R."/>
            <person name="Yun Q."/>
            <person name="Hollingsworth P."/>
            <person name="Dao Z."/>
            <person name="Luo G."/>
            <person name="Guo H."/>
            <person name="Ma Y."/>
            <person name="Sun W."/>
        </authorList>
    </citation>
    <scope>NUCLEOTIDE SEQUENCE [LARGE SCALE GENOMIC DNA]</scope>
    <source>
        <strain evidence="18">cv. br00</strain>
    </source>
</reference>
<feature type="transmembrane region" description="Helical" evidence="13">
    <location>
        <begin position="235"/>
        <end position="258"/>
    </location>
</feature>
<dbReference type="InterPro" id="IPR054722">
    <property type="entry name" value="PolX-like_BBD"/>
</dbReference>
<evidence type="ECO:0000313" key="18">
    <source>
        <dbReference type="Proteomes" id="UP000326939"/>
    </source>
</evidence>
<dbReference type="GO" id="GO:0008270">
    <property type="term" value="F:zinc ion binding"/>
    <property type="evidence" value="ECO:0007669"/>
    <property type="project" value="UniProtKB-KW"/>
</dbReference>
<feature type="domain" description="Protein kinase" evidence="15">
    <location>
        <begin position="920"/>
        <end position="1182"/>
    </location>
</feature>
<dbReference type="InterPro" id="IPR051824">
    <property type="entry name" value="LRR_Rcpt-Like_S/T_Kinase"/>
</dbReference>
<evidence type="ECO:0000313" key="17">
    <source>
        <dbReference type="EMBL" id="KAB5515754.1"/>
    </source>
</evidence>
<evidence type="ECO:0000256" key="6">
    <source>
        <dbReference type="ARBA" id="ARBA00022729"/>
    </source>
</evidence>
<evidence type="ECO:0000256" key="7">
    <source>
        <dbReference type="ARBA" id="ARBA00022737"/>
    </source>
</evidence>
<evidence type="ECO:0000256" key="8">
    <source>
        <dbReference type="ARBA" id="ARBA00022989"/>
    </source>
</evidence>
<keyword evidence="18" id="KW-1185">Reference proteome</keyword>
<evidence type="ECO:0000256" key="11">
    <source>
        <dbReference type="PROSITE-ProRule" id="PRU00047"/>
    </source>
</evidence>
<keyword evidence="3" id="KW-0134">Cell wall</keyword>
<feature type="domain" description="CCHC-type" evidence="16">
    <location>
        <begin position="583"/>
        <end position="599"/>
    </location>
</feature>
<evidence type="ECO:0000256" key="1">
    <source>
        <dbReference type="ARBA" id="ARBA00004191"/>
    </source>
</evidence>
<dbReference type="SUPFAM" id="SSF57756">
    <property type="entry name" value="Retrovirus zinc finger-like domains"/>
    <property type="match status" value="1"/>
</dbReference>
<dbReference type="FunFam" id="3.80.10.10:FF:000400">
    <property type="entry name" value="Nuclear pore complex protein NUP107"/>
    <property type="match status" value="1"/>
</dbReference>
<dbReference type="PROSITE" id="PS50011">
    <property type="entry name" value="PROTEIN_KINASE_DOM"/>
    <property type="match status" value="1"/>
</dbReference>
<dbReference type="Gene3D" id="4.10.60.10">
    <property type="entry name" value="Zinc finger, CCHC-type"/>
    <property type="match status" value="1"/>
</dbReference>
<dbReference type="Pfam" id="PF00098">
    <property type="entry name" value="zf-CCHC"/>
    <property type="match status" value="1"/>
</dbReference>
<accession>A0A5N5JDE5</accession>
<dbReference type="SMART" id="SM00343">
    <property type="entry name" value="ZnF_C2HC"/>
    <property type="match status" value="1"/>
</dbReference>
<sequence>MNSQIQMANLLFIYSFMSSLLATLTVTSATATDIYCLKSIKDSVIDTRGYLNSSWNFDYTTEGSVCNFLGVECWHPDESRVLNIRLPGMGLKGQFPLGLENCTSLNGLDFSNNKLQGPIPSDISMRLPFITSLDLSYSNFSGEIPSNIANCSFLNSLKLDHNQLTGNIPPQIGQLRRIKNFSVANNHLSGPVPNFIHVNLYDDSFANNAGLCGKPLKKCSSHQRKFDYSFKGGFVIGYLVFSISVAICFTSYCVPWVYAGERKKKITILGMMMLMRRRKHKITEDGQAGSSLLEEGTKESLVVKAMAGVEGDQSNTLAVVKPTARGASIPIHYPMLSETNYGIWAVKMKIILRSLGVWSVIEGADTDDDKDQGAMVAISQAVPDDVMMAIAEKQTAKEAWDALREMRIGEDRVKKARVQVLKRQLYKVHMQDSETVNEYSMKLTALVGEIRSLGAKLEESEVVEKLFSSVPDRFLQIIGTIEQFGDVDTMSVSEAIGRLRTFEEGLKGRSHTESTGEQLLFTQDEWEAKYSKGKKDEGSGSTKRGGHHWRGHGRGRGYGGGRGNGERPNEDRKPRNFDKSKVKCFNCNEFGHFAKDCSKPNRRERANFVTTQTDDEPTLLMAETCVISHSIQNEHVLLHEDKVVPKIKGTREKAWYLDTGASNHMTGCIEKFAEIDTTITGSVKFGDGSTVKIQGRGSVLLEDFTGEHRILTNVYYIPMLKSNIISLGQLDENGCKVVIEGGVMTILDRLQRLLAKVKRSSNRLYVLNIAPALPECFLIEANLWCSLVSSDAAHQRIEEEMLYPDMASPQPGFYQSGEPENTSAGSNRADEFGSGDAQTPVSFPVEQRASEFIHPEASEVGPRGKRDLNSFFEQKKFNFYFQLQDTLPTQDPEFLKQVSTLEKRVTRMSYADLNDATDNFSENNVIGQGKVGILYKASLPNGYVLAVKKLQDFQFLEEQFISELKILGPLRHINLLPLLGFCIEQNQRFLVYEYMPNGNLYDWLHPKEESPEKVMEWGVRVKIAIGLARGLAWIHQNCHTVRIIHLDISSKCILLDRNFQPKLSNFGEAMLMSSTCTSSVNSELWEMAFVKEDVHGFGVVLLELITRVDPGNMTDSSNNILDEWTDHLLSSSSSYGAIDKFLIGRGFDAEIFQLLKVACRCVDPVPDRRPIMLQVYEDIKAIRERCDLADDSENLTRPEICPATSEISVGIERAELL</sequence>
<dbReference type="InterPro" id="IPR013210">
    <property type="entry name" value="LRR_N_plant-typ"/>
</dbReference>
<evidence type="ECO:0000259" key="16">
    <source>
        <dbReference type="PROSITE" id="PS50158"/>
    </source>
</evidence>
<keyword evidence="11" id="KW-0479">Metal-binding</keyword>
<feature type="chain" id="PRO_5024449244" description="Protein kinase domain-containing protein" evidence="14">
    <location>
        <begin position="32"/>
        <end position="1217"/>
    </location>
</feature>
<evidence type="ECO:0000256" key="4">
    <source>
        <dbReference type="ARBA" id="ARBA00022614"/>
    </source>
</evidence>
<keyword evidence="8 13" id="KW-1133">Transmembrane helix</keyword>
<dbReference type="InterPro" id="IPR001611">
    <property type="entry name" value="Leu-rich_rpt"/>
</dbReference>
<dbReference type="Pfam" id="PF14223">
    <property type="entry name" value="Retrotran_gag_2"/>
    <property type="match status" value="1"/>
</dbReference>
<dbReference type="Pfam" id="PF22936">
    <property type="entry name" value="Pol_BBD"/>
    <property type="match status" value="1"/>
</dbReference>
<dbReference type="GO" id="GO:0004672">
    <property type="term" value="F:protein kinase activity"/>
    <property type="evidence" value="ECO:0007669"/>
    <property type="project" value="InterPro"/>
</dbReference>
<keyword evidence="3" id="KW-0964">Secreted</keyword>
<dbReference type="PANTHER" id="PTHR48006:SF88">
    <property type="entry name" value="LRR RECEPTOR-LIKE KINASE FAMILY PROTEIN"/>
    <property type="match status" value="1"/>
</dbReference>
<keyword evidence="11" id="KW-0863">Zinc-finger</keyword>
<evidence type="ECO:0000256" key="9">
    <source>
        <dbReference type="ARBA" id="ARBA00023136"/>
    </source>
</evidence>
<feature type="region of interest" description="Disordered" evidence="12">
    <location>
        <begin position="808"/>
        <end position="840"/>
    </location>
</feature>
<comment type="subcellular location">
    <subcellularLocation>
        <location evidence="2">Membrane</location>
        <topology evidence="2">Single-pass type I membrane protein</topology>
    </subcellularLocation>
    <subcellularLocation>
        <location evidence="1">Secreted</location>
        <location evidence="1">Cell wall</location>
    </subcellularLocation>
</comment>
<evidence type="ECO:0000256" key="14">
    <source>
        <dbReference type="SAM" id="SignalP"/>
    </source>
</evidence>
<dbReference type="GO" id="GO:0016020">
    <property type="term" value="C:membrane"/>
    <property type="evidence" value="ECO:0007669"/>
    <property type="project" value="UniProtKB-SubCell"/>
</dbReference>
<dbReference type="SUPFAM" id="SSF52058">
    <property type="entry name" value="L domain-like"/>
    <property type="match status" value="1"/>
</dbReference>
<organism evidence="17 18">
    <name type="scientific">Salix brachista</name>
    <dbReference type="NCBI Taxonomy" id="2182728"/>
    <lineage>
        <taxon>Eukaryota</taxon>
        <taxon>Viridiplantae</taxon>
        <taxon>Streptophyta</taxon>
        <taxon>Embryophyta</taxon>
        <taxon>Tracheophyta</taxon>
        <taxon>Spermatophyta</taxon>
        <taxon>Magnoliopsida</taxon>
        <taxon>eudicotyledons</taxon>
        <taxon>Gunneridae</taxon>
        <taxon>Pentapetalae</taxon>
        <taxon>rosids</taxon>
        <taxon>fabids</taxon>
        <taxon>Malpighiales</taxon>
        <taxon>Salicaceae</taxon>
        <taxon>Saliceae</taxon>
        <taxon>Salix</taxon>
    </lineage>
</organism>
<dbReference type="PROSITE" id="PS50158">
    <property type="entry name" value="ZF_CCHC"/>
    <property type="match status" value="1"/>
</dbReference>
<comment type="similarity">
    <text evidence="10">Belongs to the polygalacturonase-inhibiting protein family.</text>
</comment>
<dbReference type="PANTHER" id="PTHR48006">
    <property type="entry name" value="LEUCINE-RICH REPEAT-CONTAINING PROTEIN DDB_G0281931-RELATED"/>
    <property type="match status" value="1"/>
</dbReference>
<dbReference type="InterPro" id="IPR000719">
    <property type="entry name" value="Prot_kinase_dom"/>
</dbReference>
<dbReference type="InterPro" id="IPR001878">
    <property type="entry name" value="Znf_CCHC"/>
</dbReference>
<dbReference type="Gene3D" id="3.30.200.20">
    <property type="entry name" value="Phosphorylase Kinase, domain 1"/>
    <property type="match status" value="1"/>
</dbReference>
<keyword evidence="4" id="KW-0433">Leucine-rich repeat</keyword>
<feature type="signal peptide" evidence="14">
    <location>
        <begin position="1"/>
        <end position="31"/>
    </location>
</feature>
<keyword evidence="6 14" id="KW-0732">Signal</keyword>
<feature type="compositionally biased region" description="Basic and acidic residues" evidence="12">
    <location>
        <begin position="564"/>
        <end position="577"/>
    </location>
</feature>
<gene>
    <name evidence="17" type="ORF">DKX38_026402</name>
</gene>
<keyword evidence="11" id="KW-0862">Zinc</keyword>
<evidence type="ECO:0000256" key="5">
    <source>
        <dbReference type="ARBA" id="ARBA00022692"/>
    </source>
</evidence>
<evidence type="ECO:0000259" key="15">
    <source>
        <dbReference type="PROSITE" id="PS50011"/>
    </source>
</evidence>
<evidence type="ECO:0000256" key="13">
    <source>
        <dbReference type="SAM" id="Phobius"/>
    </source>
</evidence>
<evidence type="ECO:0000256" key="10">
    <source>
        <dbReference type="ARBA" id="ARBA00038043"/>
    </source>
</evidence>
<dbReference type="InterPro" id="IPR001245">
    <property type="entry name" value="Ser-Thr/Tyr_kinase_cat_dom"/>
</dbReference>
<evidence type="ECO:0000256" key="3">
    <source>
        <dbReference type="ARBA" id="ARBA00022512"/>
    </source>
</evidence>
<dbReference type="Pfam" id="PF00560">
    <property type="entry name" value="LRR_1"/>
    <property type="match status" value="3"/>
</dbReference>
<dbReference type="Pfam" id="PF08263">
    <property type="entry name" value="LRRNT_2"/>
    <property type="match status" value="1"/>
</dbReference>
<dbReference type="Proteomes" id="UP000326939">
    <property type="component" value="Chromosome 17"/>
</dbReference>
<keyword evidence="5 13" id="KW-0812">Transmembrane</keyword>
<evidence type="ECO:0008006" key="19">
    <source>
        <dbReference type="Google" id="ProtNLM"/>
    </source>
</evidence>
<dbReference type="Pfam" id="PF07714">
    <property type="entry name" value="PK_Tyr_Ser-Thr"/>
    <property type="match status" value="1"/>
</dbReference>
<evidence type="ECO:0000256" key="2">
    <source>
        <dbReference type="ARBA" id="ARBA00004479"/>
    </source>
</evidence>
<feature type="compositionally biased region" description="Basic residues" evidence="12">
    <location>
        <begin position="544"/>
        <end position="555"/>
    </location>
</feature>
<proteinExistence type="inferred from homology"/>
<name>A0A5N5JDE5_9ROSI</name>
<dbReference type="Gene3D" id="3.80.10.10">
    <property type="entry name" value="Ribonuclease Inhibitor"/>
    <property type="match status" value="1"/>
</dbReference>
<dbReference type="Gene3D" id="1.10.510.10">
    <property type="entry name" value="Transferase(Phosphotransferase) domain 1"/>
    <property type="match status" value="1"/>
</dbReference>
<dbReference type="InterPro" id="IPR036875">
    <property type="entry name" value="Znf_CCHC_sf"/>
</dbReference>
<dbReference type="InterPro" id="IPR011009">
    <property type="entry name" value="Kinase-like_dom_sf"/>
</dbReference>
<dbReference type="SUPFAM" id="SSF56112">
    <property type="entry name" value="Protein kinase-like (PK-like)"/>
    <property type="match status" value="1"/>
</dbReference>